<dbReference type="AlphaFoldDB" id="A0A6N9NF51"/>
<evidence type="ECO:0000313" key="2">
    <source>
        <dbReference type="Proteomes" id="UP000470771"/>
    </source>
</evidence>
<organism evidence="1 2">
    <name type="scientific">Acidiluteibacter ferrifornacis</name>
    <dbReference type="NCBI Taxonomy" id="2692424"/>
    <lineage>
        <taxon>Bacteria</taxon>
        <taxon>Pseudomonadati</taxon>
        <taxon>Bacteroidota</taxon>
        <taxon>Flavobacteriia</taxon>
        <taxon>Flavobacteriales</taxon>
        <taxon>Cryomorphaceae</taxon>
        <taxon>Acidiluteibacter</taxon>
    </lineage>
</organism>
<dbReference type="RefSeq" id="WP_160630749.1">
    <property type="nucleotide sequence ID" value="NZ_WWNE01000002.1"/>
</dbReference>
<dbReference type="SUPFAM" id="SSF52266">
    <property type="entry name" value="SGNH hydrolase"/>
    <property type="match status" value="1"/>
</dbReference>
<dbReference type="Proteomes" id="UP000470771">
    <property type="component" value="Unassembled WGS sequence"/>
</dbReference>
<proteinExistence type="predicted"/>
<evidence type="ECO:0000313" key="1">
    <source>
        <dbReference type="EMBL" id="NBG64503.1"/>
    </source>
</evidence>
<name>A0A6N9NF51_9FLAO</name>
<dbReference type="EMBL" id="WWNE01000002">
    <property type="protein sequence ID" value="NBG64503.1"/>
    <property type="molecule type" value="Genomic_DNA"/>
</dbReference>
<comment type="caution">
    <text evidence="1">The sequence shown here is derived from an EMBL/GenBank/DDBJ whole genome shotgun (WGS) entry which is preliminary data.</text>
</comment>
<reference evidence="1 2" key="1">
    <citation type="submission" date="2019-12" db="EMBL/GenBank/DDBJ databases">
        <authorList>
            <person name="Zhao J."/>
        </authorList>
    </citation>
    <scope>NUCLEOTIDE SEQUENCE [LARGE SCALE GENOMIC DNA]</scope>
    <source>
        <strain evidence="1 2">S-15</strain>
    </source>
</reference>
<dbReference type="Gene3D" id="3.40.50.1110">
    <property type="entry name" value="SGNH hydrolase"/>
    <property type="match status" value="1"/>
</dbReference>
<accession>A0A6N9NF51</accession>
<protein>
    <recommendedName>
        <fullName evidence="3">SGNH/GDSL hydrolase family protein</fullName>
    </recommendedName>
</protein>
<sequence length="305" mass="34966">MKQLIVKIALFVFIIFLVDKPIGFSISKGIINRQYDQRIELLMKGKVRSDVVIIGSSRSLNGIDTGELEKNLNNQTAYNFGFSGSNLNFHESIFNIITQVYQPKTILLVVDDDDAFKVNEKAIYRKDKLFPFIQYEPVLNEIVKNSSKSYLPSKVSWLYRENQNMFEAINWVFKGRLEPDETTNVNEFGFIPLSNEDKHLNKLVDRNLSIDYSPQKEQKTFIESLIAIVNESETMGIDLYLVRLPSYKAKLVGFNDRLVEIVGKNVPILDFSNELQDRKYHFDNGHLNANGAKSVASLISKKLNP</sequence>
<dbReference type="InterPro" id="IPR036514">
    <property type="entry name" value="SGNH_hydro_sf"/>
</dbReference>
<gene>
    <name evidence="1" type="ORF">GQN54_00145</name>
</gene>
<dbReference type="GO" id="GO:0016788">
    <property type="term" value="F:hydrolase activity, acting on ester bonds"/>
    <property type="evidence" value="ECO:0007669"/>
    <property type="project" value="UniProtKB-ARBA"/>
</dbReference>
<evidence type="ECO:0008006" key="3">
    <source>
        <dbReference type="Google" id="ProtNLM"/>
    </source>
</evidence>
<keyword evidence="2" id="KW-1185">Reference proteome</keyword>